<reference evidence="1" key="1">
    <citation type="submission" date="2021-06" db="EMBL/GenBank/DDBJ databases">
        <authorList>
            <person name="Kallberg Y."/>
            <person name="Tangrot J."/>
            <person name="Rosling A."/>
        </authorList>
    </citation>
    <scope>NUCLEOTIDE SEQUENCE</scope>
    <source>
        <strain evidence="1">AZ414A</strain>
    </source>
</reference>
<dbReference type="EMBL" id="CAJVPK010000822">
    <property type="protein sequence ID" value="CAG8551959.1"/>
    <property type="molecule type" value="Genomic_DNA"/>
</dbReference>
<gene>
    <name evidence="1" type="ORF">DEBURN_LOCUS7145</name>
</gene>
<dbReference type="InterPro" id="IPR032675">
    <property type="entry name" value="LRR_dom_sf"/>
</dbReference>
<protein>
    <submittedName>
        <fullName evidence="1">10700_t:CDS:1</fullName>
    </submittedName>
</protein>
<keyword evidence="2" id="KW-1185">Reference proteome</keyword>
<evidence type="ECO:0000313" key="1">
    <source>
        <dbReference type="EMBL" id="CAG8551959.1"/>
    </source>
</evidence>
<proteinExistence type="predicted"/>
<comment type="caution">
    <text evidence="1">The sequence shown here is derived from an EMBL/GenBank/DDBJ whole genome shotgun (WGS) entry which is preliminary data.</text>
</comment>
<dbReference type="AlphaFoldDB" id="A0A9N9B488"/>
<dbReference type="Proteomes" id="UP000789706">
    <property type="component" value="Unassembled WGS sequence"/>
</dbReference>
<accession>A0A9N9B488</accession>
<dbReference type="SUPFAM" id="SSF52047">
    <property type="entry name" value="RNI-like"/>
    <property type="match status" value="1"/>
</dbReference>
<evidence type="ECO:0000313" key="2">
    <source>
        <dbReference type="Proteomes" id="UP000789706"/>
    </source>
</evidence>
<dbReference type="OrthoDB" id="2336592at2759"/>
<dbReference type="Gene3D" id="3.80.10.10">
    <property type="entry name" value="Ribonuclease Inhibitor"/>
    <property type="match status" value="1"/>
</dbReference>
<name>A0A9N9B488_9GLOM</name>
<sequence length="470" mass="54640">MNSAKLIEIYFMFFAKEIKDDMMINHNIDVSTKNQFPTINYLSLLRHIDFQNVYKAVRIWIRCKSLHEPFDLNVKRIQTKQANRLMNELGKLFSNGSARINKLSLDIRHFEHYTDESSIEFKSWPCYSGAYYPGPYDKSLCQLREFVCGGKFSKNTIIFGLTKTCEEIESITIEDSFETSSEFLANLMKNQRRLQHFVLANWKSDSKCILSSLAKTKTLRHIEFIGCDFPENDEEDDDRKHYFDGLIKCINLETLKFEQCKNLSTKLMKPFIQAEFRNLTKLHFDNDSNPADPPTIELQSIIVNAKDSLKEIFFNIQLSLHVDILDTVATNCPNLKKLSVNIENDSEIRQLIGLFQHCKHLLELRISRKKYPLFSIGKTSLVELGAVIPPSLKKLELLGFTFEVSTWTAFLDQCPGSINSFVFNLKQQSYINIVKNYANRHNKKLKNDSYIEISEYVSLELENKNHLRSL</sequence>
<organism evidence="1 2">
    <name type="scientific">Diversispora eburnea</name>
    <dbReference type="NCBI Taxonomy" id="1213867"/>
    <lineage>
        <taxon>Eukaryota</taxon>
        <taxon>Fungi</taxon>
        <taxon>Fungi incertae sedis</taxon>
        <taxon>Mucoromycota</taxon>
        <taxon>Glomeromycotina</taxon>
        <taxon>Glomeromycetes</taxon>
        <taxon>Diversisporales</taxon>
        <taxon>Diversisporaceae</taxon>
        <taxon>Diversispora</taxon>
    </lineage>
</organism>